<reference evidence="2" key="1">
    <citation type="submission" date="2016-11" db="UniProtKB">
        <authorList>
            <consortium name="WormBaseParasite"/>
        </authorList>
    </citation>
    <scope>IDENTIFICATION</scope>
</reference>
<protein>
    <submittedName>
        <fullName evidence="2">Secreted protein</fullName>
    </submittedName>
</protein>
<proteinExistence type="predicted"/>
<accession>A0A1I7TQ28</accession>
<name>A0A1I7TQ28_9PELO</name>
<organism evidence="1 2">
    <name type="scientific">Caenorhabditis tropicalis</name>
    <dbReference type="NCBI Taxonomy" id="1561998"/>
    <lineage>
        <taxon>Eukaryota</taxon>
        <taxon>Metazoa</taxon>
        <taxon>Ecdysozoa</taxon>
        <taxon>Nematoda</taxon>
        <taxon>Chromadorea</taxon>
        <taxon>Rhabditida</taxon>
        <taxon>Rhabditina</taxon>
        <taxon>Rhabditomorpha</taxon>
        <taxon>Rhabditoidea</taxon>
        <taxon>Rhabditidae</taxon>
        <taxon>Peloderinae</taxon>
        <taxon>Caenorhabditis</taxon>
    </lineage>
</organism>
<evidence type="ECO:0000313" key="2">
    <source>
        <dbReference type="WBParaSite" id="Csp11.Scaffold629.g10645.t1"/>
    </source>
</evidence>
<dbReference type="AlphaFoldDB" id="A0A1I7TQ28"/>
<evidence type="ECO:0000313" key="1">
    <source>
        <dbReference type="Proteomes" id="UP000095282"/>
    </source>
</evidence>
<keyword evidence="1" id="KW-1185">Reference proteome</keyword>
<sequence length="71" mass="8270">MYWFCVVCVSVSSSSSPFNVETFMFFFFRCLRLPVSLFASCVLSYDFNCNLMVDTPRSSEYAFPSHYMKQA</sequence>
<dbReference type="WBParaSite" id="Csp11.Scaffold629.g10645.t1">
    <property type="protein sequence ID" value="Csp11.Scaffold629.g10645.t1"/>
    <property type="gene ID" value="Csp11.Scaffold629.g10645"/>
</dbReference>
<dbReference type="Proteomes" id="UP000095282">
    <property type="component" value="Unplaced"/>
</dbReference>